<feature type="compositionally biased region" description="Basic and acidic residues" evidence="1">
    <location>
        <begin position="21"/>
        <end position="41"/>
    </location>
</feature>
<dbReference type="PATRIC" id="fig|354243.3.peg.1500"/>
<accession>A0A1B8SIL2</accession>
<evidence type="ECO:0000256" key="1">
    <source>
        <dbReference type="SAM" id="MobiDB-lite"/>
    </source>
</evidence>
<dbReference type="Proteomes" id="UP000466523">
    <property type="component" value="Unassembled WGS sequence"/>
</dbReference>
<organism evidence="3 4">
    <name type="scientific">Mycolicibacter kumamotonensis</name>
    <dbReference type="NCBI Taxonomy" id="354243"/>
    <lineage>
        <taxon>Bacteria</taxon>
        <taxon>Bacillati</taxon>
        <taxon>Actinomycetota</taxon>
        <taxon>Actinomycetes</taxon>
        <taxon>Mycobacteriales</taxon>
        <taxon>Mycobacteriaceae</taxon>
        <taxon>Mycolicibacter</taxon>
    </lineage>
</organism>
<evidence type="ECO:0000313" key="2">
    <source>
        <dbReference type="EMBL" id="NDJ91295.1"/>
    </source>
</evidence>
<dbReference type="RefSeq" id="WP_019735083.1">
    <property type="nucleotide sequence ID" value="NZ_JAACYR010000085.1"/>
</dbReference>
<evidence type="ECO:0000313" key="3">
    <source>
        <dbReference type="EMBL" id="OBY32559.1"/>
    </source>
</evidence>
<name>A0A1B8SIL2_9MYCO</name>
<keyword evidence="4" id="KW-1185">Reference proteome</keyword>
<feature type="compositionally biased region" description="Pro residues" evidence="1">
    <location>
        <begin position="147"/>
        <end position="156"/>
    </location>
</feature>
<comment type="caution">
    <text evidence="3">The sequence shown here is derived from an EMBL/GenBank/DDBJ whole genome shotgun (WGS) entry which is preliminary data.</text>
</comment>
<reference evidence="2 5" key="2">
    <citation type="submission" date="2020-01" db="EMBL/GenBank/DDBJ databases">
        <authorList>
            <person name="Sanchez-Estrada R."/>
            <person name="Gonzalez-Y-Merchand J.A."/>
            <person name="Rivera-Gutierrez S."/>
        </authorList>
    </citation>
    <scope>NUCLEOTIDE SEQUENCE [LARGE SCALE GENOMIC DNA]</scope>
    <source>
        <strain evidence="2 5">CST 7247</strain>
    </source>
</reference>
<reference evidence="3 4" key="1">
    <citation type="submission" date="2015-06" db="EMBL/GenBank/DDBJ databases">
        <title>Genome sequence of Mycobacterium kumamotonense strain Roo.</title>
        <authorList>
            <person name="Greninger A.L."/>
            <person name="Cunningham G."/>
            <person name="Miller S."/>
        </authorList>
    </citation>
    <scope>NUCLEOTIDE SEQUENCE [LARGE SCALE GENOMIC DNA]</scope>
    <source>
        <strain evidence="3 4">Roo</strain>
    </source>
</reference>
<sequence>MAREVPEAGELARSMLMLYGAHDDHDEHGESPDDEGPDTRYSRQPLFPVDPQRYEAIRAATERDTDRYLHSGLMPVECRHCTATVEVKKLGPGYTSVQWNSEAVQQCAHFAAEREAGNPSSRSRGCPKLAKSIRHAVAEGHLEDPTSAPPPGDGID</sequence>
<evidence type="ECO:0000313" key="4">
    <source>
        <dbReference type="Proteomes" id="UP000092668"/>
    </source>
</evidence>
<evidence type="ECO:0000313" key="5">
    <source>
        <dbReference type="Proteomes" id="UP000466523"/>
    </source>
</evidence>
<dbReference type="AlphaFoldDB" id="A0A1B8SIL2"/>
<feature type="region of interest" description="Disordered" evidence="1">
    <location>
        <begin position="114"/>
        <end position="156"/>
    </location>
</feature>
<dbReference type="EMBL" id="JAACYR010000085">
    <property type="protein sequence ID" value="NDJ91295.1"/>
    <property type="molecule type" value="Genomic_DNA"/>
</dbReference>
<dbReference type="Proteomes" id="UP000092668">
    <property type="component" value="Unassembled WGS sequence"/>
</dbReference>
<protein>
    <recommendedName>
        <fullName evidence="6">Ferredoxin</fullName>
    </recommendedName>
</protein>
<feature type="region of interest" description="Disordered" evidence="1">
    <location>
        <begin position="13"/>
        <end position="49"/>
    </location>
</feature>
<evidence type="ECO:0008006" key="6">
    <source>
        <dbReference type="Google" id="ProtNLM"/>
    </source>
</evidence>
<dbReference type="EMBL" id="LFOE01000006">
    <property type="protein sequence ID" value="OBY32559.1"/>
    <property type="molecule type" value="Genomic_DNA"/>
</dbReference>
<dbReference type="OrthoDB" id="4554341at2"/>
<proteinExistence type="predicted"/>
<gene>
    <name evidence="3" type="ORF">ACT18_07195</name>
    <name evidence="2" type="ORF">GWR20_19460</name>
</gene>